<evidence type="ECO:0000313" key="3">
    <source>
        <dbReference type="EMBL" id="MFI7439961.1"/>
    </source>
</evidence>
<proteinExistence type="predicted"/>
<evidence type="ECO:0000256" key="1">
    <source>
        <dbReference type="SAM" id="MobiDB-lite"/>
    </source>
</evidence>
<reference evidence="3 4" key="1">
    <citation type="submission" date="2024-10" db="EMBL/GenBank/DDBJ databases">
        <title>The Natural Products Discovery Center: Release of the First 8490 Sequenced Strains for Exploring Actinobacteria Biosynthetic Diversity.</title>
        <authorList>
            <person name="Kalkreuter E."/>
            <person name="Kautsar S.A."/>
            <person name="Yang D."/>
            <person name="Bader C.D."/>
            <person name="Teijaro C.N."/>
            <person name="Fluegel L."/>
            <person name="Davis C.M."/>
            <person name="Simpson J.R."/>
            <person name="Lauterbach L."/>
            <person name="Steele A.D."/>
            <person name="Gui C."/>
            <person name="Meng S."/>
            <person name="Li G."/>
            <person name="Viehrig K."/>
            <person name="Ye F."/>
            <person name="Su P."/>
            <person name="Kiefer A.F."/>
            <person name="Nichols A."/>
            <person name="Cepeda A.J."/>
            <person name="Yan W."/>
            <person name="Fan B."/>
            <person name="Jiang Y."/>
            <person name="Adhikari A."/>
            <person name="Zheng C.-J."/>
            <person name="Schuster L."/>
            <person name="Cowan T.M."/>
            <person name="Smanski M.J."/>
            <person name="Chevrette M.G."/>
            <person name="De Carvalho L.P.S."/>
            <person name="Shen B."/>
        </authorList>
    </citation>
    <scope>NUCLEOTIDE SEQUENCE [LARGE SCALE GENOMIC DNA]</scope>
    <source>
        <strain evidence="3 4">NPDC049503</strain>
    </source>
</reference>
<feature type="compositionally biased region" description="Low complexity" evidence="1">
    <location>
        <begin position="43"/>
        <end position="65"/>
    </location>
</feature>
<dbReference type="InterPro" id="IPR016040">
    <property type="entry name" value="NAD(P)-bd_dom"/>
</dbReference>
<feature type="region of interest" description="Disordered" evidence="1">
    <location>
        <begin position="36"/>
        <end position="70"/>
    </location>
</feature>
<dbReference type="InterPro" id="IPR051606">
    <property type="entry name" value="Polyketide_Oxido-like"/>
</dbReference>
<dbReference type="Proteomes" id="UP001612928">
    <property type="component" value="Unassembled WGS sequence"/>
</dbReference>
<name>A0ABW8A1S7_9ACTN</name>
<dbReference type="InterPro" id="IPR036291">
    <property type="entry name" value="NAD(P)-bd_dom_sf"/>
</dbReference>
<dbReference type="Gene3D" id="3.40.50.720">
    <property type="entry name" value="NAD(P)-binding Rossmann-like Domain"/>
    <property type="match status" value="1"/>
</dbReference>
<dbReference type="SUPFAM" id="SSF51735">
    <property type="entry name" value="NAD(P)-binding Rossmann-fold domains"/>
    <property type="match status" value="1"/>
</dbReference>
<keyword evidence="4" id="KW-1185">Reference proteome</keyword>
<protein>
    <submittedName>
        <fullName evidence="3">NAD(P)-dependent oxidoreductase</fullName>
    </submittedName>
</protein>
<comment type="caution">
    <text evidence="3">The sequence shown here is derived from an EMBL/GenBank/DDBJ whole genome shotgun (WGS) entry which is preliminary data.</text>
</comment>
<accession>A0ABW8A1S7</accession>
<dbReference type="PANTHER" id="PTHR43355:SF2">
    <property type="entry name" value="FLAVIN REDUCTASE (NADPH)"/>
    <property type="match status" value="1"/>
</dbReference>
<gene>
    <name evidence="3" type="ORF">ACIBP5_08385</name>
</gene>
<dbReference type="PANTHER" id="PTHR43355">
    <property type="entry name" value="FLAVIN REDUCTASE (NADPH)"/>
    <property type="match status" value="1"/>
</dbReference>
<feature type="domain" description="NAD(P)-binding" evidence="2">
    <location>
        <begin position="7"/>
        <end position="42"/>
    </location>
</feature>
<organism evidence="3 4">
    <name type="scientific">Nonomuraea indica</name>
    <dbReference type="NCBI Taxonomy" id="1581193"/>
    <lineage>
        <taxon>Bacteria</taxon>
        <taxon>Bacillati</taxon>
        <taxon>Actinomycetota</taxon>
        <taxon>Actinomycetes</taxon>
        <taxon>Streptosporangiales</taxon>
        <taxon>Streptosporangiaceae</taxon>
        <taxon>Nonomuraea</taxon>
    </lineage>
</organism>
<sequence>MRITVFGATGGVGSQVVAEALSRGHEVTAVTRNPERYEMPENTASTAATPGAPGAAATAGTATGPGVAGPTGAGGRVVVRAGDVCDVADVAELSAGRDLVISATRPAPGSEDELVTAAKALLAGLAGTGVRLLLVGGAATLTVPGSGGRALIDDPRLCPAAYQPIARACAAQLAAVRGSDMVDWAYLSPPARLEPGGRTGRYRLGGDELLVDAAGDSVISMADLAVALLDEAERPRHHRTRFTVAY</sequence>
<dbReference type="RefSeq" id="WP_397019654.1">
    <property type="nucleotide sequence ID" value="NZ_JBITMB010000002.1"/>
</dbReference>
<evidence type="ECO:0000259" key="2">
    <source>
        <dbReference type="Pfam" id="PF13460"/>
    </source>
</evidence>
<evidence type="ECO:0000313" key="4">
    <source>
        <dbReference type="Proteomes" id="UP001612928"/>
    </source>
</evidence>
<feature type="domain" description="NAD(P)-binding" evidence="2">
    <location>
        <begin position="75"/>
        <end position="231"/>
    </location>
</feature>
<dbReference type="Pfam" id="PF13460">
    <property type="entry name" value="NAD_binding_10"/>
    <property type="match status" value="2"/>
</dbReference>
<dbReference type="EMBL" id="JBITMB010000002">
    <property type="protein sequence ID" value="MFI7439961.1"/>
    <property type="molecule type" value="Genomic_DNA"/>
</dbReference>